<dbReference type="InterPro" id="IPR000719">
    <property type="entry name" value="Prot_kinase_dom"/>
</dbReference>
<dbReference type="PROSITE" id="PS50011">
    <property type="entry name" value="PROTEIN_KINASE_DOM"/>
    <property type="match status" value="1"/>
</dbReference>
<proteinExistence type="predicted"/>
<feature type="region of interest" description="Disordered" evidence="10">
    <location>
        <begin position="123"/>
        <end position="142"/>
    </location>
</feature>
<dbReference type="Pfam" id="PF00069">
    <property type="entry name" value="Pkinase"/>
    <property type="match status" value="1"/>
</dbReference>
<gene>
    <name evidence="12" type="ORF">O3P69_003497</name>
</gene>
<dbReference type="PROSITE" id="PS00107">
    <property type="entry name" value="PROTEIN_KINASE_ATP"/>
    <property type="match status" value="1"/>
</dbReference>
<name>A0AAW0UIX3_SCYPA</name>
<evidence type="ECO:0000256" key="4">
    <source>
        <dbReference type="ARBA" id="ARBA00022741"/>
    </source>
</evidence>
<dbReference type="EMBL" id="JARAKH010000011">
    <property type="protein sequence ID" value="KAK8399446.1"/>
    <property type="molecule type" value="Genomic_DNA"/>
</dbReference>
<dbReference type="GO" id="GO:0005524">
    <property type="term" value="F:ATP binding"/>
    <property type="evidence" value="ECO:0007669"/>
    <property type="project" value="UniProtKB-UniRule"/>
</dbReference>
<comment type="catalytic activity">
    <reaction evidence="8">
        <text>L-seryl-[protein] + ATP = O-phospho-L-seryl-[protein] + ADP + H(+)</text>
        <dbReference type="Rhea" id="RHEA:17989"/>
        <dbReference type="Rhea" id="RHEA-COMP:9863"/>
        <dbReference type="Rhea" id="RHEA-COMP:11604"/>
        <dbReference type="ChEBI" id="CHEBI:15378"/>
        <dbReference type="ChEBI" id="CHEBI:29999"/>
        <dbReference type="ChEBI" id="CHEBI:30616"/>
        <dbReference type="ChEBI" id="CHEBI:83421"/>
        <dbReference type="ChEBI" id="CHEBI:456216"/>
        <dbReference type="EC" id="2.7.11.1"/>
    </reaction>
</comment>
<evidence type="ECO:0000259" key="11">
    <source>
        <dbReference type="PROSITE" id="PS50011"/>
    </source>
</evidence>
<evidence type="ECO:0000256" key="3">
    <source>
        <dbReference type="ARBA" id="ARBA00022679"/>
    </source>
</evidence>
<dbReference type="InterPro" id="IPR051681">
    <property type="entry name" value="Ser/Thr_Kinases-Pseudokinases"/>
</dbReference>
<feature type="compositionally biased region" description="Acidic residues" evidence="10">
    <location>
        <begin position="714"/>
        <end position="726"/>
    </location>
</feature>
<organism evidence="12 13">
    <name type="scientific">Scylla paramamosain</name>
    <name type="common">Mud crab</name>
    <dbReference type="NCBI Taxonomy" id="85552"/>
    <lineage>
        <taxon>Eukaryota</taxon>
        <taxon>Metazoa</taxon>
        <taxon>Ecdysozoa</taxon>
        <taxon>Arthropoda</taxon>
        <taxon>Crustacea</taxon>
        <taxon>Multicrustacea</taxon>
        <taxon>Malacostraca</taxon>
        <taxon>Eumalacostraca</taxon>
        <taxon>Eucarida</taxon>
        <taxon>Decapoda</taxon>
        <taxon>Pleocyemata</taxon>
        <taxon>Brachyura</taxon>
        <taxon>Eubrachyura</taxon>
        <taxon>Portunoidea</taxon>
        <taxon>Portunidae</taxon>
        <taxon>Portuninae</taxon>
        <taxon>Scylla</taxon>
    </lineage>
</organism>
<dbReference type="EC" id="2.7.11.1" evidence="1"/>
<keyword evidence="4 9" id="KW-0547">Nucleotide-binding</keyword>
<dbReference type="GO" id="GO:0004674">
    <property type="term" value="F:protein serine/threonine kinase activity"/>
    <property type="evidence" value="ECO:0007669"/>
    <property type="project" value="UniProtKB-KW"/>
</dbReference>
<evidence type="ECO:0000256" key="1">
    <source>
        <dbReference type="ARBA" id="ARBA00012513"/>
    </source>
</evidence>
<dbReference type="PROSITE" id="PS00108">
    <property type="entry name" value="PROTEIN_KINASE_ST"/>
    <property type="match status" value="1"/>
</dbReference>
<reference evidence="12 13" key="1">
    <citation type="submission" date="2023-03" db="EMBL/GenBank/DDBJ databases">
        <title>High-quality genome of Scylla paramamosain provides insights in environmental adaptation.</title>
        <authorList>
            <person name="Zhang L."/>
        </authorList>
    </citation>
    <scope>NUCLEOTIDE SEQUENCE [LARGE SCALE GENOMIC DNA]</scope>
    <source>
        <strain evidence="12">LZ_2023a</strain>
        <tissue evidence="12">Muscle</tissue>
    </source>
</reference>
<keyword evidence="2" id="KW-0723">Serine/threonine-protein kinase</keyword>
<evidence type="ECO:0000256" key="6">
    <source>
        <dbReference type="ARBA" id="ARBA00022840"/>
    </source>
</evidence>
<evidence type="ECO:0000313" key="13">
    <source>
        <dbReference type="Proteomes" id="UP001487740"/>
    </source>
</evidence>
<dbReference type="AlphaFoldDB" id="A0AAW0UIX3"/>
<evidence type="ECO:0000256" key="2">
    <source>
        <dbReference type="ARBA" id="ARBA00022527"/>
    </source>
</evidence>
<feature type="region of interest" description="Disordered" evidence="10">
    <location>
        <begin position="413"/>
        <end position="432"/>
    </location>
</feature>
<dbReference type="SUPFAM" id="SSF56112">
    <property type="entry name" value="Protein kinase-like (PK-like)"/>
    <property type="match status" value="1"/>
</dbReference>
<evidence type="ECO:0000256" key="10">
    <source>
        <dbReference type="SAM" id="MobiDB-lite"/>
    </source>
</evidence>
<dbReference type="PANTHER" id="PTHR44329:SF285">
    <property type="entry name" value="V-MOS MOLONEY MURINE SARCOMA VIRAL ONCO HOMOLOG"/>
    <property type="match status" value="1"/>
</dbReference>
<dbReference type="Gene3D" id="1.10.510.10">
    <property type="entry name" value="Transferase(Phosphotransferase) domain 1"/>
    <property type="match status" value="1"/>
</dbReference>
<evidence type="ECO:0000256" key="7">
    <source>
        <dbReference type="ARBA" id="ARBA00047899"/>
    </source>
</evidence>
<evidence type="ECO:0000256" key="8">
    <source>
        <dbReference type="ARBA" id="ARBA00048679"/>
    </source>
</evidence>
<feature type="compositionally biased region" description="Acidic residues" evidence="10">
    <location>
        <begin position="417"/>
        <end position="430"/>
    </location>
</feature>
<dbReference type="InterPro" id="IPR011009">
    <property type="entry name" value="Kinase-like_dom_sf"/>
</dbReference>
<keyword evidence="13" id="KW-1185">Reference proteome</keyword>
<dbReference type="InterPro" id="IPR008271">
    <property type="entry name" value="Ser/Thr_kinase_AS"/>
</dbReference>
<feature type="region of interest" description="Disordered" evidence="10">
    <location>
        <begin position="696"/>
        <end position="726"/>
    </location>
</feature>
<feature type="domain" description="Protein kinase" evidence="11">
    <location>
        <begin position="232"/>
        <end position="529"/>
    </location>
</feature>
<keyword evidence="5" id="KW-0418">Kinase</keyword>
<evidence type="ECO:0000256" key="9">
    <source>
        <dbReference type="PROSITE-ProRule" id="PRU10141"/>
    </source>
</evidence>
<protein>
    <recommendedName>
        <fullName evidence="1">non-specific serine/threonine protein kinase</fullName>
        <ecNumber evidence="1">2.7.11.1</ecNumber>
    </recommendedName>
</protein>
<sequence length="726" mass="78802">MESAEAAGGRDRSASGPPRLNQENGAAVSVETSWAPQQAWLAAEEGTKNEEAARTAEEAPLGLQDVACIPEDILTATEILFALEETFSIGEEAPPALEEVDCIPQEILSVIHLDEILYPLEEATPTPDQTVPSPEQVMPAPEEESMNEEEPFVTEESPLALEDVDHSPEEMLCATQVLHGPQEATSVLEGEMAAPEDVLFTSEKVAPAPEEDDEELLRRHVPFLTEEQLRSLGRGRRLGVGGFGSVRQLQYEGNQAVVKELLRAGDLASLLREARVLVDLNGAGGVPRLLALCLAPLAMVQEFLGHTYDYYLGGCSVEQFLKSLINICHRLEEVHAKGYVHNDIKFNNITFIGTTSEPEFHIIDFGMACHVGETLFKWARDLTDREARAARKKAKHAICGDTIEKFLSSLDGKAAGEDNEDDDTDDDDDYAKERTPWMAPEVLGGKPVLPSGDVYSLGYLMELLMQSSPLTFLARPLRRLSHLCTSWEPSPRPSLPQVAEGVTKLLQHLTAAQLATKFGTHGKSKDEQLCVGQEPPPPLAKVDWSPQQFLAGSLHGAPEEADWSPQQVVAGSLHGAPEEADWSPQQVVAGSLHGPSEEADWSPQQVVACSLHGAPEEADWSPQQVVAGSLHGPSEEADWSPQQVVAGSLHGAPEEADWSLQQAVAGSLHGASEEADWSPQRVAVGTFLEEIISTNLEETVPATKEAMPTPEEIMPTDEQEIPAPEE</sequence>
<accession>A0AAW0UIX3</accession>
<comment type="caution">
    <text evidence="12">The sequence shown here is derived from an EMBL/GenBank/DDBJ whole genome shotgun (WGS) entry which is preliminary data.</text>
</comment>
<keyword evidence="6 9" id="KW-0067">ATP-binding</keyword>
<evidence type="ECO:0000313" key="12">
    <source>
        <dbReference type="EMBL" id="KAK8399446.1"/>
    </source>
</evidence>
<dbReference type="Gene3D" id="3.30.200.20">
    <property type="entry name" value="Phosphorylase Kinase, domain 1"/>
    <property type="match status" value="1"/>
</dbReference>
<dbReference type="Proteomes" id="UP001487740">
    <property type="component" value="Unassembled WGS sequence"/>
</dbReference>
<dbReference type="SMART" id="SM00220">
    <property type="entry name" value="S_TKc"/>
    <property type="match status" value="1"/>
</dbReference>
<dbReference type="PANTHER" id="PTHR44329">
    <property type="entry name" value="SERINE/THREONINE-PROTEIN KINASE TNNI3K-RELATED"/>
    <property type="match status" value="1"/>
</dbReference>
<feature type="region of interest" description="Disordered" evidence="10">
    <location>
        <begin position="1"/>
        <end position="33"/>
    </location>
</feature>
<comment type="catalytic activity">
    <reaction evidence="7">
        <text>L-threonyl-[protein] + ATP = O-phospho-L-threonyl-[protein] + ADP + H(+)</text>
        <dbReference type="Rhea" id="RHEA:46608"/>
        <dbReference type="Rhea" id="RHEA-COMP:11060"/>
        <dbReference type="Rhea" id="RHEA-COMP:11605"/>
        <dbReference type="ChEBI" id="CHEBI:15378"/>
        <dbReference type="ChEBI" id="CHEBI:30013"/>
        <dbReference type="ChEBI" id="CHEBI:30616"/>
        <dbReference type="ChEBI" id="CHEBI:61977"/>
        <dbReference type="ChEBI" id="CHEBI:456216"/>
        <dbReference type="EC" id="2.7.11.1"/>
    </reaction>
</comment>
<evidence type="ECO:0000256" key="5">
    <source>
        <dbReference type="ARBA" id="ARBA00022777"/>
    </source>
</evidence>
<dbReference type="InterPro" id="IPR017441">
    <property type="entry name" value="Protein_kinase_ATP_BS"/>
</dbReference>
<feature type="binding site" evidence="9">
    <location>
        <position position="259"/>
    </location>
    <ligand>
        <name>ATP</name>
        <dbReference type="ChEBI" id="CHEBI:30616"/>
    </ligand>
</feature>
<keyword evidence="3" id="KW-0808">Transferase</keyword>